<proteinExistence type="predicted"/>
<dbReference type="PROSITE" id="PS00330">
    <property type="entry name" value="HEMOLYSIN_CALCIUM"/>
    <property type="match status" value="4"/>
</dbReference>
<dbReference type="PRINTS" id="PR00313">
    <property type="entry name" value="CABNDNGRPT"/>
</dbReference>
<keyword evidence="5" id="KW-0614">Plasmid</keyword>
<evidence type="ECO:0000259" key="4">
    <source>
        <dbReference type="Pfam" id="PF00188"/>
    </source>
</evidence>
<feature type="region of interest" description="Disordered" evidence="3">
    <location>
        <begin position="556"/>
        <end position="580"/>
    </location>
</feature>
<dbReference type="Gene3D" id="3.40.33.10">
    <property type="entry name" value="CAP"/>
    <property type="match status" value="1"/>
</dbReference>
<dbReference type="InterPro" id="IPR014044">
    <property type="entry name" value="CAP_dom"/>
</dbReference>
<dbReference type="EMBL" id="CP047169">
    <property type="protein sequence ID" value="QRF68900.1"/>
    <property type="molecule type" value="Genomic_DNA"/>
</dbReference>
<dbReference type="PANTHER" id="PTHR38340:SF1">
    <property type="entry name" value="S-LAYER PROTEIN"/>
    <property type="match status" value="1"/>
</dbReference>
<dbReference type="Proteomes" id="UP000596387">
    <property type="component" value="Plasmid p-SCP3"/>
</dbReference>
<keyword evidence="6" id="KW-1185">Reference proteome</keyword>
<dbReference type="CDD" id="cd05379">
    <property type="entry name" value="CAP_bacterial"/>
    <property type="match status" value="1"/>
</dbReference>
<accession>A0ABX7FED0</accession>
<dbReference type="Pfam" id="PF00353">
    <property type="entry name" value="HemolysinCabind"/>
    <property type="match status" value="5"/>
</dbReference>
<evidence type="ECO:0000256" key="1">
    <source>
        <dbReference type="ARBA" id="ARBA00004613"/>
    </source>
</evidence>
<name>A0ABX7FED0_9RHOB</name>
<dbReference type="Gene3D" id="2.150.10.10">
    <property type="entry name" value="Serralysin-like metalloprotease, C-terminal"/>
    <property type="match status" value="3"/>
</dbReference>
<dbReference type="RefSeq" id="WP_251374308.1">
    <property type="nucleotide sequence ID" value="NZ_CP047169.1"/>
</dbReference>
<dbReference type="Pfam" id="PF00188">
    <property type="entry name" value="CAP"/>
    <property type="match status" value="1"/>
</dbReference>
<evidence type="ECO:0000313" key="5">
    <source>
        <dbReference type="EMBL" id="QRF68900.1"/>
    </source>
</evidence>
<feature type="region of interest" description="Disordered" evidence="3">
    <location>
        <begin position="392"/>
        <end position="419"/>
    </location>
</feature>
<dbReference type="PANTHER" id="PTHR38340">
    <property type="entry name" value="S-LAYER PROTEIN"/>
    <property type="match status" value="1"/>
</dbReference>
<dbReference type="SUPFAM" id="SSF51120">
    <property type="entry name" value="beta-Roll"/>
    <property type="match status" value="5"/>
</dbReference>
<evidence type="ECO:0000256" key="3">
    <source>
        <dbReference type="SAM" id="MobiDB-lite"/>
    </source>
</evidence>
<protein>
    <recommendedName>
        <fullName evidence="4">SCP domain-containing protein</fullName>
    </recommendedName>
</protein>
<sequence length="724" mass="73208">MSLTAAEQLMLELVNRARLDPLGEAARFGMDLNEGLAAGSIDGTAKQVLAHNESLFDAAEGHSQWMLDTNTFSHTGVDNSTPAQRAAAAGYSQTGWLGENLSVRGTSGTPNLNTMIVTQHQDLFESAGHRKNMMRADYEEVGIGQRAGQFTFSTGTFNSSMVTQVFAESDPYVFLSGVIHTDGNNNGFYDIGEGISGYAVSAAGMSTTSFAAGGYTLALGAGAGLVTVSLGGGALSVQADLSQGSGKLDVANGDEVRSSVSLTLLSGVSQASLLGVADLNLTGSGANERLNGNKGANLLTGGAGHDTLSGGAGNDMLRGGIGGDRLVGGTGMDTADYRSSASWVNVSLASGYTGGGASNDAAGDSFVSIENLTGSAYDDRLSGDDAGNGLQGLGGDDILRGRGGNDTLNGGAGSDTADYTDSPDWVNVSLATGYTGGGADSHAEGDRFISIENLTGSRFADRLNGDDVGNVLQGLGGNDILRGRGGADTLNGGAGSDTADYTDSASWVNVSLASGYTGGGANNDAAGDSFVSIENLTGSAYDDRLSGDDAGNGLQGLGGDDILRGRGGNDTLNGGAGSDTADYADSPDWVNVSLATGYTGGGADSHATGDSFISIENLTGSRFADRLNGSHDANRIDGGRGNDILQGYDGTDTFVFGDGFGTDRVLDFVNGIEYLDFSQHSGVSGFGDLTIGASGSSGTVSDGLGNIVFLDHMAGLLDASDFIF</sequence>
<evidence type="ECO:0000256" key="2">
    <source>
        <dbReference type="ARBA" id="ARBA00022525"/>
    </source>
</evidence>
<comment type="subcellular location">
    <subcellularLocation>
        <location evidence="1">Secreted</location>
    </subcellularLocation>
</comment>
<dbReference type="InterPro" id="IPR050557">
    <property type="entry name" value="RTX_toxin/Mannuronan_C5-epim"/>
</dbReference>
<feature type="domain" description="SCP" evidence="4">
    <location>
        <begin position="11"/>
        <end position="144"/>
    </location>
</feature>
<dbReference type="InterPro" id="IPR001343">
    <property type="entry name" value="Hemolysn_Ca-bd"/>
</dbReference>
<dbReference type="InterPro" id="IPR018511">
    <property type="entry name" value="Hemolysin-typ_Ca-bd_CS"/>
</dbReference>
<organism evidence="5 6">
    <name type="scientific">Ponticoccus alexandrii</name>
    <dbReference type="NCBI Taxonomy" id="1943633"/>
    <lineage>
        <taxon>Bacteria</taxon>
        <taxon>Pseudomonadati</taxon>
        <taxon>Pseudomonadota</taxon>
        <taxon>Alphaproteobacteria</taxon>
        <taxon>Rhodobacterales</taxon>
        <taxon>Roseobacteraceae</taxon>
        <taxon>Ponticoccus</taxon>
    </lineage>
</organism>
<dbReference type="InterPro" id="IPR011049">
    <property type="entry name" value="Serralysin-like_metalloprot_C"/>
</dbReference>
<evidence type="ECO:0000313" key="6">
    <source>
        <dbReference type="Proteomes" id="UP000596387"/>
    </source>
</evidence>
<dbReference type="SUPFAM" id="SSF55797">
    <property type="entry name" value="PR-1-like"/>
    <property type="match status" value="1"/>
</dbReference>
<reference evidence="5 6" key="1">
    <citation type="submission" date="2019-12" db="EMBL/GenBank/DDBJ databases">
        <title>Complete Genome Sequence of a Quorum-Sensing Bacterium,Rhodobacteraceae bacterium C31, Isolated from a marine microalgae symbiotic bacteria.</title>
        <authorList>
            <person name="Zhang Y."/>
        </authorList>
    </citation>
    <scope>NUCLEOTIDE SEQUENCE [LARGE SCALE GENOMIC DNA]</scope>
    <source>
        <strain evidence="5 6">C31</strain>
        <plasmid evidence="5 6">p-SCP3</plasmid>
    </source>
</reference>
<gene>
    <name evidence="5" type="ORF">GQA70_21250</name>
</gene>
<geneLocation type="plasmid" evidence="5 6">
    <name>p-SCP3</name>
</geneLocation>
<dbReference type="InterPro" id="IPR035940">
    <property type="entry name" value="CAP_sf"/>
</dbReference>
<keyword evidence="2" id="KW-0964">Secreted</keyword>